<name>Q2SMP4_HAHCH</name>
<proteinExistence type="predicted"/>
<dbReference type="RefSeq" id="WP_011395153.1">
    <property type="nucleotide sequence ID" value="NC_007645.1"/>
</dbReference>
<feature type="DNA-binding region" description="H-T-H motif" evidence="2">
    <location>
        <begin position="31"/>
        <end position="50"/>
    </location>
</feature>
<dbReference type="InterPro" id="IPR001647">
    <property type="entry name" value="HTH_TetR"/>
</dbReference>
<dbReference type="InterPro" id="IPR050109">
    <property type="entry name" value="HTH-type_TetR-like_transc_reg"/>
</dbReference>
<evidence type="ECO:0000259" key="3">
    <source>
        <dbReference type="PROSITE" id="PS50977"/>
    </source>
</evidence>
<dbReference type="Proteomes" id="UP000000238">
    <property type="component" value="Chromosome"/>
</dbReference>
<reference evidence="4 5" key="1">
    <citation type="journal article" date="2005" name="Nucleic Acids Res.">
        <title>Genomic blueprint of Hahella chejuensis, a marine microbe producing an algicidal agent.</title>
        <authorList>
            <person name="Jeong H."/>
            <person name="Yim J.H."/>
            <person name="Lee C."/>
            <person name="Choi S.-H."/>
            <person name="Park Y.K."/>
            <person name="Yoon S.H."/>
            <person name="Hur C.-G."/>
            <person name="Kang H.-Y."/>
            <person name="Kim D."/>
            <person name="Lee H.H."/>
            <person name="Park K.H."/>
            <person name="Park S.-H."/>
            <person name="Park H.-S."/>
            <person name="Lee H.K."/>
            <person name="Oh T.K."/>
            <person name="Kim J.F."/>
        </authorList>
    </citation>
    <scope>NUCLEOTIDE SEQUENCE [LARGE SCALE GENOMIC DNA]</scope>
    <source>
        <strain evidence="4 5">KCTC 2396</strain>
    </source>
</reference>
<dbReference type="EMBL" id="CP000155">
    <property type="protein sequence ID" value="ABC28080.1"/>
    <property type="molecule type" value="Genomic_DNA"/>
</dbReference>
<accession>Q2SMP4</accession>
<evidence type="ECO:0000256" key="1">
    <source>
        <dbReference type="ARBA" id="ARBA00023125"/>
    </source>
</evidence>
<sequence>MPRPSKKLERTEEIMQAFRRCVARYGLEGSTLERIAEESGLQRSLVRHYVGNREDLTLQLIEQMAAQYEREWREMLSELPATEVAPAFLRMLFEYEDDDRERMQLESALIFAASRDAAISDAMRSWTERFYSDIAEVLRRDYPDADDDALQSVAFGVASLYFNIDSMQPLQMADRYRASALDAARRLVATLE</sequence>
<dbReference type="InterPro" id="IPR009057">
    <property type="entry name" value="Homeodomain-like_sf"/>
</dbReference>
<dbReference type="STRING" id="349521.HCH_01207"/>
<dbReference type="PANTHER" id="PTHR30055:SF226">
    <property type="entry name" value="HTH-TYPE TRANSCRIPTIONAL REGULATOR PKSA"/>
    <property type="match status" value="1"/>
</dbReference>
<feature type="domain" description="HTH tetR-type" evidence="3">
    <location>
        <begin position="8"/>
        <end position="68"/>
    </location>
</feature>
<keyword evidence="1 2" id="KW-0238">DNA-binding</keyword>
<dbReference type="PROSITE" id="PS50977">
    <property type="entry name" value="HTH_TETR_2"/>
    <property type="match status" value="1"/>
</dbReference>
<dbReference type="GO" id="GO:0003700">
    <property type="term" value="F:DNA-binding transcription factor activity"/>
    <property type="evidence" value="ECO:0007669"/>
    <property type="project" value="TreeGrafter"/>
</dbReference>
<organism evidence="4 5">
    <name type="scientific">Hahella chejuensis (strain KCTC 2396)</name>
    <dbReference type="NCBI Taxonomy" id="349521"/>
    <lineage>
        <taxon>Bacteria</taxon>
        <taxon>Pseudomonadati</taxon>
        <taxon>Pseudomonadota</taxon>
        <taxon>Gammaproteobacteria</taxon>
        <taxon>Oceanospirillales</taxon>
        <taxon>Hahellaceae</taxon>
        <taxon>Hahella</taxon>
    </lineage>
</organism>
<protein>
    <submittedName>
        <fullName evidence="4">Transcriptional regulator</fullName>
    </submittedName>
</protein>
<dbReference type="Gene3D" id="1.10.357.10">
    <property type="entry name" value="Tetracycline Repressor, domain 2"/>
    <property type="match status" value="1"/>
</dbReference>
<dbReference type="AlphaFoldDB" id="Q2SMP4"/>
<dbReference type="PANTHER" id="PTHR30055">
    <property type="entry name" value="HTH-TYPE TRANSCRIPTIONAL REGULATOR RUTR"/>
    <property type="match status" value="1"/>
</dbReference>
<evidence type="ECO:0000256" key="2">
    <source>
        <dbReference type="PROSITE-ProRule" id="PRU00335"/>
    </source>
</evidence>
<dbReference type="GO" id="GO:0000976">
    <property type="term" value="F:transcription cis-regulatory region binding"/>
    <property type="evidence" value="ECO:0007669"/>
    <property type="project" value="TreeGrafter"/>
</dbReference>
<dbReference type="OrthoDB" id="9809265at2"/>
<dbReference type="eggNOG" id="COG1309">
    <property type="taxonomic scope" value="Bacteria"/>
</dbReference>
<evidence type="ECO:0000313" key="4">
    <source>
        <dbReference type="EMBL" id="ABC28080.1"/>
    </source>
</evidence>
<dbReference type="KEGG" id="hch:HCH_01207"/>
<evidence type="ECO:0000313" key="5">
    <source>
        <dbReference type="Proteomes" id="UP000000238"/>
    </source>
</evidence>
<dbReference type="HOGENOM" id="CLU_118906_0_0_6"/>
<dbReference type="SUPFAM" id="SSF46689">
    <property type="entry name" value="Homeodomain-like"/>
    <property type="match status" value="1"/>
</dbReference>
<gene>
    <name evidence="4" type="ordered locus">HCH_01207</name>
</gene>
<keyword evidence="5" id="KW-1185">Reference proteome</keyword>